<keyword evidence="2" id="KW-1185">Reference proteome</keyword>
<protein>
    <submittedName>
        <fullName evidence="1">Uncharacterized protein</fullName>
    </submittedName>
</protein>
<evidence type="ECO:0000313" key="1">
    <source>
        <dbReference type="EMBL" id="CAI6377060.1"/>
    </source>
</evidence>
<proteinExistence type="predicted"/>
<organism evidence="1 2">
    <name type="scientific">Macrosiphum euphorbiae</name>
    <name type="common">potato aphid</name>
    <dbReference type="NCBI Taxonomy" id="13131"/>
    <lineage>
        <taxon>Eukaryota</taxon>
        <taxon>Metazoa</taxon>
        <taxon>Ecdysozoa</taxon>
        <taxon>Arthropoda</taxon>
        <taxon>Hexapoda</taxon>
        <taxon>Insecta</taxon>
        <taxon>Pterygota</taxon>
        <taxon>Neoptera</taxon>
        <taxon>Paraneoptera</taxon>
        <taxon>Hemiptera</taxon>
        <taxon>Sternorrhyncha</taxon>
        <taxon>Aphidomorpha</taxon>
        <taxon>Aphidoidea</taxon>
        <taxon>Aphididae</taxon>
        <taxon>Macrosiphini</taxon>
        <taxon>Macrosiphum</taxon>
    </lineage>
</organism>
<dbReference type="AlphaFoldDB" id="A0AAV0Y856"/>
<comment type="caution">
    <text evidence="1">The sequence shown here is derived from an EMBL/GenBank/DDBJ whole genome shotgun (WGS) entry which is preliminary data.</text>
</comment>
<evidence type="ECO:0000313" key="2">
    <source>
        <dbReference type="Proteomes" id="UP001160148"/>
    </source>
</evidence>
<dbReference type="EMBL" id="CARXXK010001639">
    <property type="protein sequence ID" value="CAI6377060.1"/>
    <property type="molecule type" value="Genomic_DNA"/>
</dbReference>
<sequence length="173" mass="20209">MNDGHAPLKIVRACSTRWLSIESAVSRIIDQWLELKLHFQLDRSNEKCFTAEVLYDMYCNEPNLAFFLFLRPALADVQRVNKLFESNNVDQTKLPENFKVFEKINMLSPTNVLKQVKDIISTLCEVLGYESKLIETIDFQWRKINVLLWNETTNVVQFWAEVKNYTDACGELP</sequence>
<reference evidence="1 2" key="1">
    <citation type="submission" date="2023-01" db="EMBL/GenBank/DDBJ databases">
        <authorList>
            <person name="Whitehead M."/>
        </authorList>
    </citation>
    <scope>NUCLEOTIDE SEQUENCE [LARGE SCALE GENOMIC DNA]</scope>
</reference>
<accession>A0AAV0Y856</accession>
<name>A0AAV0Y856_9HEMI</name>
<dbReference type="Proteomes" id="UP001160148">
    <property type="component" value="Unassembled WGS sequence"/>
</dbReference>
<gene>
    <name evidence="1" type="ORF">MEUPH1_LOCUS30370</name>
</gene>